<keyword evidence="3" id="KW-1185">Reference proteome</keyword>
<dbReference type="InterPro" id="IPR000477">
    <property type="entry name" value="RT_dom"/>
</dbReference>
<name>A0ABY7DVN4_MYAAR</name>
<proteinExistence type="predicted"/>
<evidence type="ECO:0000259" key="1">
    <source>
        <dbReference type="PROSITE" id="PS50878"/>
    </source>
</evidence>
<organism evidence="2 3">
    <name type="scientific">Mya arenaria</name>
    <name type="common">Soft-shell clam</name>
    <dbReference type="NCBI Taxonomy" id="6604"/>
    <lineage>
        <taxon>Eukaryota</taxon>
        <taxon>Metazoa</taxon>
        <taxon>Spiralia</taxon>
        <taxon>Lophotrochozoa</taxon>
        <taxon>Mollusca</taxon>
        <taxon>Bivalvia</taxon>
        <taxon>Autobranchia</taxon>
        <taxon>Heteroconchia</taxon>
        <taxon>Euheterodonta</taxon>
        <taxon>Imparidentia</taxon>
        <taxon>Neoheterodontei</taxon>
        <taxon>Myida</taxon>
        <taxon>Myoidea</taxon>
        <taxon>Myidae</taxon>
        <taxon>Mya</taxon>
    </lineage>
</organism>
<evidence type="ECO:0000313" key="2">
    <source>
        <dbReference type="EMBL" id="WAR00743.1"/>
    </source>
</evidence>
<sequence>MDDLLQSYDKKCQVNIAKLDFLKAFDTVPHDKILPKLENYGIRGNLLVRLSSFLKNRIMNVIVEVEKSVSVKVDSGVPQRTVIGPLMFLCHINDLPDTVKSTFCRRLRTILNHPQHRRPPLLHPKCETGIIFFYDLDNTILQQVNTNPYLGLALSEELTWDTHISIICKKKPNSALGFLKRNLRNCAQDCRKPAYISLARSTIEYDLLYGTLTTSRTLLLLKRFSVMLQDLS</sequence>
<protein>
    <submittedName>
        <fullName evidence="2">RTBS-like protein</fullName>
    </submittedName>
</protein>
<gene>
    <name evidence="2" type="ORF">MAR_025115</name>
</gene>
<dbReference type="PANTHER" id="PTHR33332">
    <property type="entry name" value="REVERSE TRANSCRIPTASE DOMAIN-CONTAINING PROTEIN"/>
    <property type="match status" value="1"/>
</dbReference>
<reference evidence="2" key="1">
    <citation type="submission" date="2022-11" db="EMBL/GenBank/DDBJ databases">
        <title>Centuries of genome instability and evolution in soft-shell clam transmissible cancer (bioRxiv).</title>
        <authorList>
            <person name="Hart S.F.M."/>
            <person name="Yonemitsu M.A."/>
            <person name="Giersch R.M."/>
            <person name="Beal B.F."/>
            <person name="Arriagada G."/>
            <person name="Davis B.W."/>
            <person name="Ostrander E.A."/>
            <person name="Goff S.P."/>
            <person name="Metzger M.J."/>
        </authorList>
    </citation>
    <scope>NUCLEOTIDE SEQUENCE</scope>
    <source>
        <strain evidence="2">MELC-2E11</strain>
        <tissue evidence="2">Siphon/mantle</tissue>
    </source>
</reference>
<feature type="domain" description="Reverse transcriptase" evidence="1">
    <location>
        <begin position="1"/>
        <end position="180"/>
    </location>
</feature>
<dbReference type="PROSITE" id="PS50878">
    <property type="entry name" value="RT_POL"/>
    <property type="match status" value="1"/>
</dbReference>
<accession>A0ABY7DVN4</accession>
<dbReference type="Pfam" id="PF00078">
    <property type="entry name" value="RVT_1"/>
    <property type="match status" value="1"/>
</dbReference>
<dbReference type="Proteomes" id="UP001164746">
    <property type="component" value="Chromosome 3"/>
</dbReference>
<evidence type="ECO:0000313" key="3">
    <source>
        <dbReference type="Proteomes" id="UP001164746"/>
    </source>
</evidence>
<dbReference type="EMBL" id="CP111014">
    <property type="protein sequence ID" value="WAR00743.1"/>
    <property type="molecule type" value="Genomic_DNA"/>
</dbReference>